<dbReference type="Proteomes" id="UP000626092">
    <property type="component" value="Unassembled WGS sequence"/>
</dbReference>
<dbReference type="InterPro" id="IPR057479">
    <property type="entry name" value="PRP28/DDX23-like_helical"/>
</dbReference>
<accession>A0A834GRX7</accession>
<comment type="caution">
    <text evidence="4">The sequence shown here is derived from an EMBL/GenBank/DDBJ whole genome shotgun (WGS) entry which is preliminary data.</text>
</comment>
<keyword evidence="5" id="KW-1185">Reference proteome</keyword>
<proteinExistence type="predicted"/>
<feature type="domain" description="PRP28/DDX23-like helical" evidence="3">
    <location>
        <begin position="105"/>
        <end position="142"/>
    </location>
</feature>
<comment type="catalytic activity">
    <reaction evidence="1">
        <text>ATP + H2O = ADP + phosphate + H(+)</text>
        <dbReference type="Rhea" id="RHEA:13065"/>
        <dbReference type="ChEBI" id="CHEBI:15377"/>
        <dbReference type="ChEBI" id="CHEBI:15378"/>
        <dbReference type="ChEBI" id="CHEBI:30616"/>
        <dbReference type="ChEBI" id="CHEBI:43474"/>
        <dbReference type="ChEBI" id="CHEBI:456216"/>
        <dbReference type="EC" id="3.6.4.13"/>
    </reaction>
</comment>
<evidence type="ECO:0000313" key="4">
    <source>
        <dbReference type="EMBL" id="KAF7139134.1"/>
    </source>
</evidence>
<dbReference type="OrthoDB" id="1658423at2759"/>
<evidence type="ECO:0000313" key="5">
    <source>
        <dbReference type="Proteomes" id="UP000626092"/>
    </source>
</evidence>
<sequence>MKRPYDAGVDGREHSKKPPVFISKAQREKIPILLPAKTPSSDHHPSSHDHRDYDRERERDSECARRLEKLAERKKEKEMESIKEQYLGSRKPKKRVIKPGAKFRFSFDWENTEDTSRDTNFLYQNPHEARLLFGRGFRAGVVRR</sequence>
<dbReference type="GO" id="GO:0003724">
    <property type="term" value="F:RNA helicase activity"/>
    <property type="evidence" value="ECO:0007669"/>
    <property type="project" value="UniProtKB-EC"/>
</dbReference>
<gene>
    <name evidence="4" type="ORF">RHSIM_Rhsim07G0213600</name>
</gene>
<protein>
    <recommendedName>
        <fullName evidence="3">PRP28/DDX23-like helical domain-containing protein</fullName>
    </recommendedName>
</protein>
<dbReference type="EMBL" id="WJXA01000007">
    <property type="protein sequence ID" value="KAF7139134.1"/>
    <property type="molecule type" value="Genomic_DNA"/>
</dbReference>
<evidence type="ECO:0000256" key="1">
    <source>
        <dbReference type="ARBA" id="ARBA00047984"/>
    </source>
</evidence>
<name>A0A834GRX7_RHOSS</name>
<evidence type="ECO:0000256" key="2">
    <source>
        <dbReference type="SAM" id="MobiDB-lite"/>
    </source>
</evidence>
<dbReference type="Pfam" id="PF25430">
    <property type="entry name" value="DDX23"/>
    <property type="match status" value="1"/>
</dbReference>
<reference evidence="4" key="1">
    <citation type="submission" date="2019-11" db="EMBL/GenBank/DDBJ databases">
        <authorList>
            <person name="Liu Y."/>
            <person name="Hou J."/>
            <person name="Li T.-Q."/>
            <person name="Guan C.-H."/>
            <person name="Wu X."/>
            <person name="Wu H.-Z."/>
            <person name="Ling F."/>
            <person name="Zhang R."/>
            <person name="Shi X.-G."/>
            <person name="Ren J.-P."/>
            <person name="Chen E.-F."/>
            <person name="Sun J.-M."/>
        </authorList>
    </citation>
    <scope>NUCLEOTIDE SEQUENCE</scope>
    <source>
        <strain evidence="4">Adult_tree_wgs_1</strain>
        <tissue evidence="4">Leaves</tissue>
    </source>
</reference>
<feature type="region of interest" description="Disordered" evidence="2">
    <location>
        <begin position="1"/>
        <end position="61"/>
    </location>
</feature>
<organism evidence="4 5">
    <name type="scientific">Rhododendron simsii</name>
    <name type="common">Sims's rhododendron</name>
    <dbReference type="NCBI Taxonomy" id="118357"/>
    <lineage>
        <taxon>Eukaryota</taxon>
        <taxon>Viridiplantae</taxon>
        <taxon>Streptophyta</taxon>
        <taxon>Embryophyta</taxon>
        <taxon>Tracheophyta</taxon>
        <taxon>Spermatophyta</taxon>
        <taxon>Magnoliopsida</taxon>
        <taxon>eudicotyledons</taxon>
        <taxon>Gunneridae</taxon>
        <taxon>Pentapetalae</taxon>
        <taxon>asterids</taxon>
        <taxon>Ericales</taxon>
        <taxon>Ericaceae</taxon>
        <taxon>Ericoideae</taxon>
        <taxon>Rhodoreae</taxon>
        <taxon>Rhododendron</taxon>
    </lineage>
</organism>
<feature type="compositionally biased region" description="Basic and acidic residues" evidence="2">
    <location>
        <begin position="40"/>
        <end position="61"/>
    </location>
</feature>
<evidence type="ECO:0000259" key="3">
    <source>
        <dbReference type="Pfam" id="PF25430"/>
    </source>
</evidence>
<dbReference type="AlphaFoldDB" id="A0A834GRX7"/>